<protein>
    <submittedName>
        <fullName evidence="1">Serine/threonine protein kinase</fullName>
    </submittedName>
</protein>
<dbReference type="EMBL" id="RKMK01000030">
    <property type="protein sequence ID" value="RXG90178.1"/>
    <property type="molecule type" value="Genomic_DNA"/>
</dbReference>
<sequence length="383" mass="43171">MSIAGSPITCALPPRREFSMSLPQDDAAALSARWTEGVLLKRDVFSTVERGRFRSENGEVDAVLRRLDEVPWWSFLLARHLFAREKRALALAKGLNVGPKLLWAGRRALVRGFVDGVALHLAKPHGDLAYFRSAKAALRRLRRAGICHNDLAKEQNWLVGRDGRAYVTDFQLAACFARRGQLYRILAYEDLRHLLKHKRSYAPDALTPRERKILAKKSFAASLWLVTGKKVYRAITRGLFNFTDREGGGRRLVNDAPVLAALIRKNPAVRDTAIVAFADRRSGVGLYAFVEADRAVLEGELRNELAAAKGPKPPEHIQVVHALPRDTSGKPRTEILQLVAMNQLDLIEPMMKNDQDRAFLKDILEQRKNLRDRFNFEADLPTS</sequence>
<keyword evidence="1" id="KW-0723">Serine/threonine-protein kinase</keyword>
<dbReference type="Gene3D" id="1.10.510.10">
    <property type="entry name" value="Transferase(Phosphotransferase) domain 1"/>
    <property type="match status" value="1"/>
</dbReference>
<dbReference type="Gene3D" id="3.30.300.30">
    <property type="match status" value="1"/>
</dbReference>
<proteinExistence type="predicted"/>
<reference evidence="1 2" key="1">
    <citation type="submission" date="2018-11" db="EMBL/GenBank/DDBJ databases">
        <title>Bradyrhizobium sp. nov., isolated from effective nodules of peanut in China.</title>
        <authorList>
            <person name="Li Y."/>
        </authorList>
    </citation>
    <scope>NUCLEOTIDE SEQUENCE [LARGE SCALE GENOMIC DNA]</scope>
    <source>
        <strain evidence="1 2">CCBAU 51770</strain>
    </source>
</reference>
<keyword evidence="1" id="KW-0418">Kinase</keyword>
<dbReference type="SUPFAM" id="SSF56801">
    <property type="entry name" value="Acetyl-CoA synthetase-like"/>
    <property type="match status" value="1"/>
</dbReference>
<dbReference type="GO" id="GO:0004674">
    <property type="term" value="F:protein serine/threonine kinase activity"/>
    <property type="evidence" value="ECO:0007669"/>
    <property type="project" value="UniProtKB-KW"/>
</dbReference>
<dbReference type="AlphaFoldDB" id="A0A4Q0QFC0"/>
<name>A0A4Q0QFC0_9BRAD</name>
<evidence type="ECO:0000313" key="1">
    <source>
        <dbReference type="EMBL" id="RXG90178.1"/>
    </source>
</evidence>
<dbReference type="SUPFAM" id="SSF56112">
    <property type="entry name" value="Protein kinase-like (PK-like)"/>
    <property type="match status" value="1"/>
</dbReference>
<dbReference type="Proteomes" id="UP000290174">
    <property type="component" value="Unassembled WGS sequence"/>
</dbReference>
<accession>A0A4Q0QFC0</accession>
<evidence type="ECO:0000313" key="2">
    <source>
        <dbReference type="Proteomes" id="UP000290174"/>
    </source>
</evidence>
<dbReference type="InterPro" id="IPR045851">
    <property type="entry name" value="AMP-bd_C_sf"/>
</dbReference>
<dbReference type="NCBIfam" id="NF006620">
    <property type="entry name" value="PRK09188.1"/>
    <property type="match status" value="1"/>
</dbReference>
<gene>
    <name evidence="1" type="ORF">EAS61_26805</name>
</gene>
<keyword evidence="1" id="KW-0808">Transferase</keyword>
<organism evidence="1 2">
    <name type="scientific">Bradyrhizobium zhanjiangense</name>
    <dbReference type="NCBI Taxonomy" id="1325107"/>
    <lineage>
        <taxon>Bacteria</taxon>
        <taxon>Pseudomonadati</taxon>
        <taxon>Pseudomonadota</taxon>
        <taxon>Alphaproteobacteria</taxon>
        <taxon>Hyphomicrobiales</taxon>
        <taxon>Nitrobacteraceae</taxon>
        <taxon>Bradyrhizobium</taxon>
    </lineage>
</organism>
<dbReference type="InterPro" id="IPR011009">
    <property type="entry name" value="Kinase-like_dom_sf"/>
</dbReference>
<comment type="caution">
    <text evidence="1">The sequence shown here is derived from an EMBL/GenBank/DDBJ whole genome shotgun (WGS) entry which is preliminary data.</text>
</comment>